<accession>A0A060D3U4</accession>
<dbReference type="GeneID" id="19620209"/>
<reference evidence="1 2" key="1">
    <citation type="journal article" date="2014" name="J. Gen. Virol.">
        <title>Novel gammaherpesvirus functions encoded by bovine herpesvirus 6 (bovine lymphotropic virus).</title>
        <authorList>
            <person name="Jia J."/>
            <person name="Delhon G."/>
            <person name="Tulman E.R."/>
            <person name="Diel D.G."/>
            <person name="Osorio F.A."/>
            <person name="Wen X."/>
            <person name="Kutish G.F."/>
            <person name="Rock D.L."/>
        </authorList>
    </citation>
    <scope>NUCLEOTIDE SEQUENCE [LARGE SCALE GENOMIC DNA]</scope>
    <source>
        <strain evidence="1">Pennsylvania 47</strain>
    </source>
</reference>
<dbReference type="EMBL" id="KJ705001">
    <property type="protein sequence ID" value="AIB03230.1"/>
    <property type="molecule type" value="Genomic_DNA"/>
</dbReference>
<dbReference type="KEGG" id="vg:19620209"/>
<proteinExistence type="predicted"/>
<keyword evidence="2" id="KW-1185">Reference proteome</keyword>
<organism evidence="1 2">
    <name type="scientific">Bovine gammaherpesvirus 6</name>
    <dbReference type="NCBI Taxonomy" id="1504288"/>
    <lineage>
        <taxon>Viruses</taxon>
        <taxon>Duplodnaviria</taxon>
        <taxon>Heunggongvirae</taxon>
        <taxon>Peploviricota</taxon>
        <taxon>Herviviricetes</taxon>
        <taxon>Herpesvirales</taxon>
        <taxon>Orthoherpesviridae</taxon>
        <taxon>Gammaherpesvirinae</taxon>
        <taxon>Macavirus</taxon>
        <taxon>Macavirus bovinegamma6</taxon>
    </lineage>
</organism>
<name>A0A060D3U4_9GAMA</name>
<sequence length="115" mass="12773">MVGSLCFQLYLILFLFLLFAGPNRVDGPCWPNLKCDKNVTVPLGSVVNLTCKYNSSGLPNPNGRMWLNYTYSGSNGSLSLKYENHTYINVTCSGGFDQDHGPLVCLTWTSNSTYF</sequence>
<dbReference type="Proteomes" id="UP000121539">
    <property type="component" value="Segment"/>
</dbReference>
<gene>
    <name evidence="1" type="primary">Bov9.b2</name>
    <name evidence="1" type="ORF">BoHV6Bov9.b2</name>
</gene>
<dbReference type="RefSeq" id="YP_009042054.1">
    <property type="nucleotide sequence ID" value="NC_024303.1"/>
</dbReference>
<evidence type="ECO:0000313" key="1">
    <source>
        <dbReference type="EMBL" id="AIB03230.1"/>
    </source>
</evidence>
<evidence type="ECO:0000313" key="2">
    <source>
        <dbReference type="Proteomes" id="UP000121539"/>
    </source>
</evidence>
<protein>
    <submittedName>
        <fullName evidence="1">Bov9.b2</fullName>
    </submittedName>
</protein>